<evidence type="ECO:0000313" key="3">
    <source>
        <dbReference type="Proteomes" id="UP000192380"/>
    </source>
</evidence>
<organism evidence="2 3">
    <name type="scientific">Pantoea stewartii subsp. stewartii DC283</name>
    <dbReference type="NCBI Taxonomy" id="660596"/>
    <lineage>
        <taxon>Bacteria</taxon>
        <taxon>Pseudomonadati</taxon>
        <taxon>Pseudomonadota</taxon>
        <taxon>Gammaproteobacteria</taxon>
        <taxon>Enterobacterales</taxon>
        <taxon>Erwiniaceae</taxon>
        <taxon>Pantoea</taxon>
    </lineage>
</organism>
<dbReference type="Proteomes" id="UP000192380">
    <property type="component" value="Chromosome"/>
</dbReference>
<evidence type="ECO:0000313" key="2">
    <source>
        <dbReference type="EMBL" id="ARF50651.1"/>
    </source>
</evidence>
<evidence type="ECO:0000256" key="1">
    <source>
        <dbReference type="SAM" id="Phobius"/>
    </source>
</evidence>
<reference evidence="2 3" key="1">
    <citation type="submission" date="2016-10" db="EMBL/GenBank/DDBJ databases">
        <title>Complete Genome Assembly of Pantoea stewartii subsp. stewartii DC283, a Corn Pathogen.</title>
        <authorList>
            <person name="Duong D.A."/>
            <person name="Stevens A.M."/>
            <person name="Jensen R.V."/>
        </authorList>
    </citation>
    <scope>NUCLEOTIDE SEQUENCE [LARGE SCALE GENOMIC DNA]</scope>
    <source>
        <strain evidence="2 3">DC283</strain>
    </source>
</reference>
<keyword evidence="1" id="KW-0472">Membrane</keyword>
<feature type="transmembrane region" description="Helical" evidence="1">
    <location>
        <begin position="12"/>
        <end position="36"/>
    </location>
</feature>
<dbReference type="EMBL" id="CP017581">
    <property type="protein sequence ID" value="ARF50651.1"/>
    <property type="molecule type" value="Genomic_DNA"/>
</dbReference>
<protein>
    <submittedName>
        <fullName evidence="2">Uncharacterized protein</fullName>
    </submittedName>
</protein>
<keyword evidence="3" id="KW-1185">Reference proteome</keyword>
<keyword evidence="1" id="KW-1133">Transmembrane helix</keyword>
<accession>A0ABM6K6X5</accession>
<sequence length="62" mass="7439">MMSFIKKTFLWLFQQLFSLHAPPACVLIFAVVFFQIFPDGPLWPVGIFAIFIIFIFMKYFKW</sequence>
<keyword evidence="1" id="KW-0812">Transmembrane</keyword>
<feature type="transmembrane region" description="Helical" evidence="1">
    <location>
        <begin position="42"/>
        <end position="60"/>
    </location>
</feature>
<gene>
    <name evidence="2" type="ORF">DSJ_15790</name>
</gene>
<name>A0ABM6K6X5_PANSE</name>
<proteinExistence type="predicted"/>